<evidence type="ECO:0000313" key="10">
    <source>
        <dbReference type="Proteomes" id="UP000265619"/>
    </source>
</evidence>
<dbReference type="AlphaFoldDB" id="A0A9X8D7D0"/>
<dbReference type="OrthoDB" id="5441488at2"/>
<sequence>MTFFSNLRIGTRLTLAFAVVLGLSLISSAVGLISARNNAEATRVMMQSPLAKERLIADWYVLTYSAIARTSMIARTTDEALPVLFADVISDSVKKGTETMAKVEALLVTEEEKATFKSIVELRAKYQAAKDDVTRAKAGGNTVETVRAYQLSFQPAAKAYENRVLELLAIERRAIDDMSHAIDAANAKSFNLRLLLTALTVLLGGLFAFFISRSIVRPLAKAVGVAETVAAGDLSANIRVDSRDETGQLMQALKDMNTNLAKVVGEVRTGTETIATASGQIASGNQDLSSRTEEQASSLEQTAASMEELTSTVKQNADNARQANQLAVSASEVAVKGGAVVSQVVDTMGSINASSKKIVDIIGVIDGIAFQTNILALNAAVEAARAGEQGRGFAVVASEVRSLAQRSAAAAKEIKTLIGDSVEKVEEGSKQVAEAGRTMEEIVGSVKRVTDIMGEITAASQEQTSGIEQINQAITQMDQVTQQNAALVEEASAAAQSLQEQAGSLVQAVSVFKLDAHAVATTRASFTRITPIPKPPKPTPPAPKPRAKALPTRREPSGAPQLAMAGDAKGDWSEF</sequence>
<dbReference type="GO" id="GO:0007165">
    <property type="term" value="P:signal transduction"/>
    <property type="evidence" value="ECO:0007669"/>
    <property type="project" value="UniProtKB-KW"/>
</dbReference>
<feature type="transmembrane region" description="Helical" evidence="6">
    <location>
        <begin position="192"/>
        <end position="211"/>
    </location>
</feature>
<dbReference type="RefSeq" id="WP_119552816.1">
    <property type="nucleotide sequence ID" value="NZ_QXMN01000005.1"/>
</dbReference>
<dbReference type="InterPro" id="IPR047347">
    <property type="entry name" value="YvaQ-like_sensor"/>
</dbReference>
<dbReference type="SMART" id="SM00304">
    <property type="entry name" value="HAMP"/>
    <property type="match status" value="1"/>
</dbReference>
<dbReference type="PANTHER" id="PTHR43531:SF14">
    <property type="entry name" value="METHYL-ACCEPTING CHEMOTAXIS PROTEIN I-RELATED"/>
    <property type="match status" value="1"/>
</dbReference>
<feature type="domain" description="Methyl-accepting transducer" evidence="7">
    <location>
        <begin position="270"/>
        <end position="499"/>
    </location>
</feature>
<comment type="similarity">
    <text evidence="2">Belongs to the methyl-accepting chemotaxis (MCP) protein family.</text>
</comment>
<feature type="region of interest" description="Disordered" evidence="5">
    <location>
        <begin position="527"/>
        <end position="575"/>
    </location>
</feature>
<dbReference type="InterPro" id="IPR004089">
    <property type="entry name" value="MCPsignal_dom"/>
</dbReference>
<accession>A0A9X8D7D0</accession>
<dbReference type="CDD" id="cd19411">
    <property type="entry name" value="MCP2201-like_sensor"/>
    <property type="match status" value="1"/>
</dbReference>
<dbReference type="PROSITE" id="PS50111">
    <property type="entry name" value="CHEMOTAXIS_TRANSDUC_2"/>
    <property type="match status" value="1"/>
</dbReference>
<keyword evidence="4" id="KW-0175">Coiled coil</keyword>
<evidence type="ECO:0000259" key="8">
    <source>
        <dbReference type="PROSITE" id="PS50885"/>
    </source>
</evidence>
<name>A0A9X8D7D0_9BURK</name>
<evidence type="ECO:0000256" key="3">
    <source>
        <dbReference type="PROSITE-ProRule" id="PRU00284"/>
    </source>
</evidence>
<dbReference type="SUPFAM" id="SSF58104">
    <property type="entry name" value="Methyl-accepting chemotaxis protein (MCP) signaling domain"/>
    <property type="match status" value="1"/>
</dbReference>
<dbReference type="EMBL" id="QXMN01000005">
    <property type="protein sequence ID" value="RIX83273.1"/>
    <property type="molecule type" value="Genomic_DNA"/>
</dbReference>
<dbReference type="FunFam" id="1.10.287.950:FF:000002">
    <property type="entry name" value="Methyl-accepting chemotaxis protein"/>
    <property type="match status" value="1"/>
</dbReference>
<feature type="coiled-coil region" evidence="4">
    <location>
        <begin position="470"/>
        <end position="508"/>
    </location>
</feature>
<evidence type="ECO:0000256" key="6">
    <source>
        <dbReference type="SAM" id="Phobius"/>
    </source>
</evidence>
<dbReference type="GO" id="GO:0004888">
    <property type="term" value="F:transmembrane signaling receptor activity"/>
    <property type="evidence" value="ECO:0007669"/>
    <property type="project" value="InterPro"/>
</dbReference>
<dbReference type="Pfam" id="PF12729">
    <property type="entry name" value="4HB_MCP_1"/>
    <property type="match status" value="1"/>
</dbReference>
<evidence type="ECO:0000256" key="1">
    <source>
        <dbReference type="ARBA" id="ARBA00022481"/>
    </source>
</evidence>
<dbReference type="GO" id="GO:0005886">
    <property type="term" value="C:plasma membrane"/>
    <property type="evidence" value="ECO:0007669"/>
    <property type="project" value="TreeGrafter"/>
</dbReference>
<dbReference type="Proteomes" id="UP000265619">
    <property type="component" value="Unassembled WGS sequence"/>
</dbReference>
<reference evidence="9 10" key="1">
    <citation type="submission" date="2018-09" db="EMBL/GenBank/DDBJ databases">
        <title>Acidovorax cavernicola nov. sp. isolated from Gruta de las Maravillas (Aracena, Spain).</title>
        <authorList>
            <person name="Jurado V."/>
            <person name="Gutierrez-Patricio S."/>
            <person name="Gonzalez-Pimentel J.L."/>
            <person name="Miller A.Z."/>
            <person name="Laiz L."/>
            <person name="Saiz-Jimenez C."/>
        </authorList>
    </citation>
    <scope>NUCLEOTIDE SEQUENCE [LARGE SCALE GENOMIC DNA]</scope>
    <source>
        <strain evidence="9 10">1011MAR4D40.2</strain>
    </source>
</reference>
<feature type="compositionally biased region" description="Pro residues" evidence="5">
    <location>
        <begin position="532"/>
        <end position="544"/>
    </location>
</feature>
<feature type="domain" description="HAMP" evidence="8">
    <location>
        <begin position="213"/>
        <end position="265"/>
    </location>
</feature>
<evidence type="ECO:0000256" key="4">
    <source>
        <dbReference type="SAM" id="Coils"/>
    </source>
</evidence>
<evidence type="ECO:0000256" key="2">
    <source>
        <dbReference type="ARBA" id="ARBA00029447"/>
    </source>
</evidence>
<evidence type="ECO:0000259" key="7">
    <source>
        <dbReference type="PROSITE" id="PS50111"/>
    </source>
</evidence>
<dbReference type="PRINTS" id="PR00260">
    <property type="entry name" value="CHEMTRNSDUCR"/>
</dbReference>
<gene>
    <name evidence="9" type="ORF">D3H34_07525</name>
</gene>
<dbReference type="Pfam" id="PF00672">
    <property type="entry name" value="HAMP"/>
    <property type="match status" value="1"/>
</dbReference>
<dbReference type="GO" id="GO:0006935">
    <property type="term" value="P:chemotaxis"/>
    <property type="evidence" value="ECO:0007669"/>
    <property type="project" value="InterPro"/>
</dbReference>
<keyword evidence="10" id="KW-1185">Reference proteome</keyword>
<evidence type="ECO:0000256" key="5">
    <source>
        <dbReference type="SAM" id="MobiDB-lite"/>
    </source>
</evidence>
<dbReference type="Gene3D" id="1.10.287.950">
    <property type="entry name" value="Methyl-accepting chemotaxis protein"/>
    <property type="match status" value="1"/>
</dbReference>
<dbReference type="CDD" id="cd06225">
    <property type="entry name" value="HAMP"/>
    <property type="match status" value="1"/>
</dbReference>
<dbReference type="SMART" id="SM00283">
    <property type="entry name" value="MA"/>
    <property type="match status" value="1"/>
</dbReference>
<dbReference type="CDD" id="cd11386">
    <property type="entry name" value="MCP_signal"/>
    <property type="match status" value="1"/>
</dbReference>
<dbReference type="Pfam" id="PF00015">
    <property type="entry name" value="MCPsignal"/>
    <property type="match status" value="1"/>
</dbReference>
<keyword evidence="6" id="KW-0472">Membrane</keyword>
<keyword evidence="6" id="KW-1133">Transmembrane helix</keyword>
<keyword evidence="1" id="KW-0488">Methylation</keyword>
<dbReference type="PANTHER" id="PTHR43531">
    <property type="entry name" value="PROTEIN ICFG"/>
    <property type="match status" value="1"/>
</dbReference>
<protein>
    <submittedName>
        <fullName evidence="9">HAMP domain-containing protein</fullName>
    </submittedName>
</protein>
<keyword evidence="6" id="KW-0812">Transmembrane</keyword>
<dbReference type="InterPro" id="IPR024478">
    <property type="entry name" value="HlyB_4HB_MCP"/>
</dbReference>
<organism evidence="9 10">
    <name type="scientific">Acidovorax cavernicola</name>
    <dbReference type="NCBI Taxonomy" id="1675792"/>
    <lineage>
        <taxon>Bacteria</taxon>
        <taxon>Pseudomonadati</taxon>
        <taxon>Pseudomonadota</taxon>
        <taxon>Betaproteobacteria</taxon>
        <taxon>Burkholderiales</taxon>
        <taxon>Comamonadaceae</taxon>
        <taxon>Acidovorax</taxon>
    </lineage>
</organism>
<dbReference type="PROSITE" id="PS50885">
    <property type="entry name" value="HAMP"/>
    <property type="match status" value="1"/>
</dbReference>
<dbReference type="InterPro" id="IPR003660">
    <property type="entry name" value="HAMP_dom"/>
</dbReference>
<dbReference type="InterPro" id="IPR051310">
    <property type="entry name" value="MCP_chemotaxis"/>
</dbReference>
<evidence type="ECO:0000313" key="9">
    <source>
        <dbReference type="EMBL" id="RIX83273.1"/>
    </source>
</evidence>
<keyword evidence="3" id="KW-0807">Transducer</keyword>
<comment type="caution">
    <text evidence="9">The sequence shown here is derived from an EMBL/GenBank/DDBJ whole genome shotgun (WGS) entry which is preliminary data.</text>
</comment>
<dbReference type="InterPro" id="IPR004090">
    <property type="entry name" value="Chemotax_Me-accpt_rcpt"/>
</dbReference>
<proteinExistence type="inferred from homology"/>